<gene>
    <name evidence="12" type="ORF">AB675_3895</name>
</gene>
<feature type="transmembrane region" description="Helical" evidence="10">
    <location>
        <begin position="1143"/>
        <end position="1163"/>
    </location>
</feature>
<dbReference type="SUPFAM" id="SSF52540">
    <property type="entry name" value="P-loop containing nucleoside triphosphate hydrolases"/>
    <property type="match status" value="2"/>
</dbReference>
<protein>
    <submittedName>
        <fullName evidence="12">Multidrug resistance protein CDR1</fullName>
    </submittedName>
</protein>
<sequence length="1494" mass="165789">MNESVTTSNADSAQLSLLDDLRTSIATRAQREQNSGRHFNRLFDTTKDAGLTRIATGLSKDVGIVPRSLSDIDPRLDPENESFDFSFWASTFLRLIREDVVSRTTQGVTFSSLTVSGTGSDVELQKTVTSPLIALARLPMTIFQKRKPQHKVILNGFNGSIERGEMLLILGRPGSGCTTLLKTLACQSQGLELSPESSVLYDGIAQSTFAKHFKGRAVYSAEDDEHFPHLTVKQTLQFAVAARTPHTRIKGVDRKSYGTHMVEVMLRIFGLLNARHTKVGNDVIRGVSGGERKRVSIAEMAMTRASIAVWDNPTRGSSNLPGSQSLYETFDKVTVLYAGRQIYFGPVEEARSYFERMGWQSPPRQTTPDFLTAVTNPTERRWRDGFATSIPKTPLDFEKYWLASAEFKKCMADINRDRLGNQGAEREEALRKDHHSTQAHHTRDKSPFIISVPMQVGLCMRRASQLFWNDLASTITLIAGRVILAFVVGSIYYGPNGTTSSLGSRGSVLFLATLMNALLAVTEISSLFSRRGIIAKQQNYAFYHPFADALATYIVDIPVKLVIAALFNLVFYFMTGLRTEASNFFIFLLFNFICTLLMSALFRTIGAACKAMAPAYAIAGIGILAQIMYTGFTLQTSCMHPWFRWIAYINPVAYIFESLLVNEVHGQEYPCAAAIIVPPYAGNTNFACAFIGATANSRTVSGDEWVASGYGYDYAHMWRNLGIAVSYLVAFLALYLAATEARSTAGTLPQRLIFRTMKAARDSVQMSAAPAREASEDLDTAGMPPEKVPIATMTTDVSSDHCHPNGRSDRGTLVWRDVTLNINIRGTPRRLLDNVTGWVTPGTMTCLMGVSGAGKTTLLDVLAQRRNTTGKLTGSILVDNSPLKPSYRHKTGYVQQQDLHLPTTTVREALQFSAKLRLPSSTPLQDKDAFVQSVLELLHMESFSDAVIGLPGEGLNLEQRKLLTIGVELVAKPPILFLDEPTSGLDSQSAWNIVTLLQKLASDGQAILATIHQPSATIFEQFDSVLLLSKGGRTAYFGPLGPDCRTLTGHFESQGARSCGKDENPAEYILDVMSDTKHDWPALWKASPTTVFSDKEVAVDDSEQRIHSTNVDDEREYATSFLTQLTTVLRRQFECYWRSPEYIYAKFQANLLAALFIGFTFFLQDSSATGLQNTVFSIFMLNATFSTVANQIMSRFMPQRSLFEVRESPSRMYSWSVFLLANIIVEIPYQIALSVVVWACYYFPVFGYHASPHSQAMMYAFVLQFLLFASTYAQMIVFTMPSLETAGAISTLLFTITLQFNGVLQPPSALPGFWIFMWRVSPFTYLIGGWAGTGLVDRVVKCAQNELAVFDPPEGQTCGVYLQKYMQAGAPGALYNPQATQACQYCPIRNANQFLAGASIYPSDQYRNFGILWGYIAFNVLAAVSLYYLFRVRGLSLRALVTRKGASAEQVQPEANKETTRSHAQPIRRWSKLGFYCYLSWSILRNVVKSDYAV</sequence>
<evidence type="ECO:0000259" key="11">
    <source>
        <dbReference type="PROSITE" id="PS50893"/>
    </source>
</evidence>
<feature type="transmembrane region" description="Helical" evidence="10">
    <location>
        <begin position="614"/>
        <end position="632"/>
    </location>
</feature>
<dbReference type="InterPro" id="IPR043926">
    <property type="entry name" value="ABCG_dom"/>
</dbReference>
<dbReference type="InterPro" id="IPR003593">
    <property type="entry name" value="AAA+_ATPase"/>
</dbReference>
<dbReference type="Pfam" id="PF06422">
    <property type="entry name" value="PDR_CDR"/>
    <property type="match status" value="1"/>
</dbReference>
<dbReference type="Proteomes" id="UP000038010">
    <property type="component" value="Unassembled WGS sequence"/>
</dbReference>
<dbReference type="InterPro" id="IPR017871">
    <property type="entry name" value="ABC_transporter-like_CS"/>
</dbReference>
<dbReference type="CDD" id="cd03232">
    <property type="entry name" value="ABCG_PDR_domain2"/>
    <property type="match status" value="1"/>
</dbReference>
<feature type="transmembrane region" description="Helical" evidence="10">
    <location>
        <begin position="506"/>
        <end position="529"/>
    </location>
</feature>
<evidence type="ECO:0000313" key="12">
    <source>
        <dbReference type="EMBL" id="KPI34416.1"/>
    </source>
</evidence>
<comment type="subcellular location">
    <subcellularLocation>
        <location evidence="1">Membrane</location>
        <topology evidence="1">Multi-pass membrane protein</topology>
    </subcellularLocation>
</comment>
<feature type="transmembrane region" description="Helical" evidence="10">
    <location>
        <begin position="1217"/>
        <end position="1244"/>
    </location>
</feature>
<feature type="compositionally biased region" description="Basic residues" evidence="9">
    <location>
        <begin position="432"/>
        <end position="443"/>
    </location>
</feature>
<reference evidence="12 13" key="1">
    <citation type="submission" date="2015-06" db="EMBL/GenBank/DDBJ databases">
        <title>Draft genome of the ant-associated black yeast Phialophora attae CBS 131958.</title>
        <authorList>
            <person name="Moreno L.F."/>
            <person name="Stielow B.J."/>
            <person name="de Hoog S."/>
            <person name="Vicente V.A."/>
            <person name="Weiss V.A."/>
            <person name="de Vries M."/>
            <person name="Cruz L.M."/>
            <person name="Souza E.M."/>
        </authorList>
    </citation>
    <scope>NUCLEOTIDE SEQUENCE [LARGE SCALE GENOMIC DNA]</scope>
    <source>
        <strain evidence="12 13">CBS 131958</strain>
    </source>
</reference>
<keyword evidence="8 10" id="KW-0472">Membrane</keyword>
<dbReference type="GeneID" id="28735867"/>
<dbReference type="Pfam" id="PF19055">
    <property type="entry name" value="ABC2_membrane_7"/>
    <property type="match status" value="1"/>
</dbReference>
<feature type="transmembrane region" description="Helical" evidence="10">
    <location>
        <begin position="1256"/>
        <end position="1278"/>
    </location>
</feature>
<feature type="transmembrane region" description="Helical" evidence="10">
    <location>
        <begin position="1285"/>
        <end position="1304"/>
    </location>
</feature>
<comment type="caution">
    <text evidence="12">The sequence shown here is derived from an EMBL/GenBank/DDBJ whole genome shotgun (WGS) entry which is preliminary data.</text>
</comment>
<dbReference type="Gene3D" id="3.40.50.300">
    <property type="entry name" value="P-loop containing nucleotide triphosphate hydrolases"/>
    <property type="match status" value="2"/>
</dbReference>
<dbReference type="Pfam" id="PF00005">
    <property type="entry name" value="ABC_tran"/>
    <property type="match status" value="2"/>
</dbReference>
<evidence type="ECO:0000256" key="2">
    <source>
        <dbReference type="ARBA" id="ARBA00006012"/>
    </source>
</evidence>
<evidence type="ECO:0000256" key="3">
    <source>
        <dbReference type="ARBA" id="ARBA00022448"/>
    </source>
</evidence>
<dbReference type="FunFam" id="3.40.50.300:FF:000054">
    <property type="entry name" value="ABC multidrug transporter atrF"/>
    <property type="match status" value="1"/>
</dbReference>
<proteinExistence type="inferred from homology"/>
<evidence type="ECO:0000256" key="6">
    <source>
        <dbReference type="ARBA" id="ARBA00022840"/>
    </source>
</evidence>
<feature type="transmembrane region" description="Helical" evidence="10">
    <location>
        <begin position="584"/>
        <end position="602"/>
    </location>
</feature>
<dbReference type="PROSITE" id="PS50893">
    <property type="entry name" value="ABC_TRANSPORTER_2"/>
    <property type="match status" value="2"/>
</dbReference>
<keyword evidence="6" id="KW-0067">ATP-binding</keyword>
<evidence type="ECO:0000256" key="4">
    <source>
        <dbReference type="ARBA" id="ARBA00022692"/>
    </source>
</evidence>
<accession>A0A0N1HJZ8</accession>
<feature type="region of interest" description="Disordered" evidence="9">
    <location>
        <begin position="424"/>
        <end position="443"/>
    </location>
</feature>
<dbReference type="InterPro" id="IPR003439">
    <property type="entry name" value="ABC_transporter-like_ATP-bd"/>
</dbReference>
<dbReference type="Pfam" id="PF01061">
    <property type="entry name" value="ABC2_membrane"/>
    <property type="match status" value="2"/>
</dbReference>
<feature type="transmembrane region" description="Helical" evidence="10">
    <location>
        <begin position="471"/>
        <end position="494"/>
    </location>
</feature>
<dbReference type="SMART" id="SM00382">
    <property type="entry name" value="AAA"/>
    <property type="match status" value="2"/>
</dbReference>
<dbReference type="STRING" id="1664694.A0A0N1HJZ8"/>
<dbReference type="InterPro" id="IPR029481">
    <property type="entry name" value="ABC_trans_N"/>
</dbReference>
<organism evidence="12 13">
    <name type="scientific">Cyphellophora attinorum</name>
    <dbReference type="NCBI Taxonomy" id="1664694"/>
    <lineage>
        <taxon>Eukaryota</taxon>
        <taxon>Fungi</taxon>
        <taxon>Dikarya</taxon>
        <taxon>Ascomycota</taxon>
        <taxon>Pezizomycotina</taxon>
        <taxon>Eurotiomycetes</taxon>
        <taxon>Chaetothyriomycetidae</taxon>
        <taxon>Chaetothyriales</taxon>
        <taxon>Cyphellophoraceae</taxon>
        <taxon>Cyphellophora</taxon>
    </lineage>
</organism>
<dbReference type="InterPro" id="IPR010929">
    <property type="entry name" value="PDR_CDR_ABC"/>
</dbReference>
<evidence type="ECO:0000256" key="8">
    <source>
        <dbReference type="ARBA" id="ARBA00023136"/>
    </source>
</evidence>
<dbReference type="VEuPathDB" id="FungiDB:AB675_3895"/>
<feature type="transmembrane region" description="Helical" evidence="10">
    <location>
        <begin position="1411"/>
        <end position="1430"/>
    </location>
</feature>
<dbReference type="RefSeq" id="XP_017994379.1">
    <property type="nucleotide sequence ID" value="XM_018143987.1"/>
</dbReference>
<dbReference type="GO" id="GO:0140359">
    <property type="term" value="F:ABC-type transporter activity"/>
    <property type="evidence" value="ECO:0007669"/>
    <property type="project" value="InterPro"/>
</dbReference>
<dbReference type="OrthoDB" id="245989at2759"/>
<evidence type="ECO:0000256" key="1">
    <source>
        <dbReference type="ARBA" id="ARBA00004141"/>
    </source>
</evidence>
<dbReference type="GO" id="GO:0016887">
    <property type="term" value="F:ATP hydrolysis activity"/>
    <property type="evidence" value="ECO:0007669"/>
    <property type="project" value="InterPro"/>
</dbReference>
<feature type="transmembrane region" description="Helical" evidence="10">
    <location>
        <begin position="717"/>
        <end position="738"/>
    </location>
</feature>
<evidence type="ECO:0000256" key="10">
    <source>
        <dbReference type="SAM" id="Phobius"/>
    </source>
</evidence>
<dbReference type="GO" id="GO:0016020">
    <property type="term" value="C:membrane"/>
    <property type="evidence" value="ECO:0007669"/>
    <property type="project" value="UniProtKB-SubCell"/>
</dbReference>
<feature type="domain" description="ABC transporter" evidence="11">
    <location>
        <begin position="136"/>
        <end position="387"/>
    </location>
</feature>
<keyword evidence="4 10" id="KW-0812">Transmembrane</keyword>
<feature type="domain" description="ABC transporter" evidence="11">
    <location>
        <begin position="813"/>
        <end position="1055"/>
    </location>
</feature>
<evidence type="ECO:0000313" key="13">
    <source>
        <dbReference type="Proteomes" id="UP000038010"/>
    </source>
</evidence>
<feature type="transmembrane region" description="Helical" evidence="10">
    <location>
        <begin position="1175"/>
        <end position="1196"/>
    </location>
</feature>
<evidence type="ECO:0000256" key="5">
    <source>
        <dbReference type="ARBA" id="ARBA00022741"/>
    </source>
</evidence>
<evidence type="ECO:0000256" key="9">
    <source>
        <dbReference type="SAM" id="MobiDB-lite"/>
    </source>
</evidence>
<comment type="similarity">
    <text evidence="2">Belongs to the ABC transporter superfamily. ABCG family. PDR (TC 3.A.1.205) subfamily.</text>
</comment>
<keyword evidence="5" id="KW-0547">Nucleotide-binding</keyword>
<evidence type="ECO:0000256" key="7">
    <source>
        <dbReference type="ARBA" id="ARBA00022989"/>
    </source>
</evidence>
<keyword evidence="7 10" id="KW-1133">Transmembrane helix</keyword>
<feature type="transmembrane region" description="Helical" evidence="10">
    <location>
        <begin position="550"/>
        <end position="572"/>
    </location>
</feature>
<keyword evidence="13" id="KW-1185">Reference proteome</keyword>
<dbReference type="InterPro" id="IPR013525">
    <property type="entry name" value="ABC2_TM"/>
</dbReference>
<dbReference type="InterPro" id="IPR027417">
    <property type="entry name" value="P-loop_NTPase"/>
</dbReference>
<dbReference type="PANTHER" id="PTHR19241">
    <property type="entry name" value="ATP-BINDING CASSETTE TRANSPORTER"/>
    <property type="match status" value="1"/>
</dbReference>
<dbReference type="InterPro" id="IPR034003">
    <property type="entry name" value="ABCG_PDR_2"/>
</dbReference>
<dbReference type="Pfam" id="PF14510">
    <property type="entry name" value="ABC_trans_N"/>
    <property type="match status" value="1"/>
</dbReference>
<dbReference type="PROSITE" id="PS00211">
    <property type="entry name" value="ABC_TRANSPORTER_1"/>
    <property type="match status" value="1"/>
</dbReference>
<dbReference type="GO" id="GO:0005524">
    <property type="term" value="F:ATP binding"/>
    <property type="evidence" value="ECO:0007669"/>
    <property type="project" value="UniProtKB-KW"/>
</dbReference>
<dbReference type="EMBL" id="LFJN01000061">
    <property type="protein sequence ID" value="KPI34416.1"/>
    <property type="molecule type" value="Genomic_DNA"/>
</dbReference>
<keyword evidence="3" id="KW-0813">Transport</keyword>
<name>A0A0N1HJZ8_9EURO</name>